<organism evidence="4 5">
    <name type="scientific">Staphylococcus succinus</name>
    <dbReference type="NCBI Taxonomy" id="61015"/>
    <lineage>
        <taxon>Bacteria</taxon>
        <taxon>Bacillati</taxon>
        <taxon>Bacillota</taxon>
        <taxon>Bacilli</taxon>
        <taxon>Bacillales</taxon>
        <taxon>Staphylococcaceae</taxon>
        <taxon>Staphylococcus</taxon>
    </lineage>
</organism>
<evidence type="ECO:0000313" key="4">
    <source>
        <dbReference type="EMBL" id="PTI76041.1"/>
    </source>
</evidence>
<protein>
    <submittedName>
        <fullName evidence="4">DUF1775 domain-containing protein</fullName>
    </submittedName>
</protein>
<keyword evidence="1" id="KW-1133">Transmembrane helix</keyword>
<dbReference type="Gene3D" id="2.60.40.2230">
    <property type="entry name" value="Uncharacterised protein YcnI-like PF07987, DUF1775"/>
    <property type="match status" value="1"/>
</dbReference>
<keyword evidence="1" id="KW-0812">Transmembrane</keyword>
<evidence type="ECO:0000256" key="2">
    <source>
        <dbReference type="SAM" id="SignalP"/>
    </source>
</evidence>
<keyword evidence="1" id="KW-0472">Membrane</keyword>
<dbReference type="AlphaFoldDB" id="A0A9Q6HP33"/>
<evidence type="ECO:0000259" key="3">
    <source>
        <dbReference type="Pfam" id="PF07987"/>
    </source>
</evidence>
<sequence>MLKQIISIIMFCVIAVALSKNADAHVTLNPDTSEPGSYEKYDVRVPVEKDAHTTKIELKVPKGLSVVGIEPTPLFDHKLKKDKNGNITKITWTATDKGIGPNEFVDLPIQVANPEKEGSFKWDAYQTYDDGETVKWIGDDKAEKPAPVTKVVKNSDTSKELSESSQASNGPIILWIVSIIAIILSLIALFKQKSDKS</sequence>
<proteinExistence type="predicted"/>
<dbReference type="InterPro" id="IPR038507">
    <property type="entry name" value="YcnI-like_sf"/>
</dbReference>
<dbReference type="Pfam" id="PF07987">
    <property type="entry name" value="DUF1775"/>
    <property type="match status" value="1"/>
</dbReference>
<dbReference type="RefSeq" id="WP_073505653.1">
    <property type="nucleotide sequence ID" value="NZ_CP018199.1"/>
</dbReference>
<reference evidence="4 5" key="1">
    <citation type="journal article" date="2016" name="Front. Microbiol.">
        <title>Comprehensive Phylogenetic Analysis of Bovine Non-aureus Staphylococci Species Based on Whole-Genome Sequencing.</title>
        <authorList>
            <person name="Naushad S."/>
            <person name="Barkema H.W."/>
            <person name="Luby C."/>
            <person name="Condas L.A."/>
            <person name="Nobrega D.B."/>
            <person name="Carson D.A."/>
            <person name="De Buck J."/>
        </authorList>
    </citation>
    <scope>NUCLEOTIDE SEQUENCE [LARGE SCALE GENOMIC DNA]</scope>
    <source>
        <strain evidence="4 5">SNUC 1231</strain>
    </source>
</reference>
<gene>
    <name evidence="4" type="ORF">BU058_05530</name>
</gene>
<dbReference type="Proteomes" id="UP000241960">
    <property type="component" value="Unassembled WGS sequence"/>
</dbReference>
<feature type="chain" id="PRO_5040441879" evidence="2">
    <location>
        <begin position="23"/>
        <end position="197"/>
    </location>
</feature>
<feature type="signal peptide" evidence="2">
    <location>
        <begin position="1"/>
        <end position="22"/>
    </location>
</feature>
<keyword evidence="2" id="KW-0732">Signal</keyword>
<accession>A0A9Q6HP33</accession>
<evidence type="ECO:0000256" key="1">
    <source>
        <dbReference type="SAM" id="Phobius"/>
    </source>
</evidence>
<evidence type="ECO:0000313" key="5">
    <source>
        <dbReference type="Proteomes" id="UP000241960"/>
    </source>
</evidence>
<feature type="domain" description="YncI copper-binding" evidence="3">
    <location>
        <begin position="25"/>
        <end position="150"/>
    </location>
</feature>
<dbReference type="CDD" id="cd08545">
    <property type="entry name" value="YcnI_like"/>
    <property type="match status" value="1"/>
</dbReference>
<dbReference type="InterPro" id="IPR012533">
    <property type="entry name" value="YcnI-copper_dom"/>
</dbReference>
<name>A0A9Q6HP33_9STAP</name>
<feature type="transmembrane region" description="Helical" evidence="1">
    <location>
        <begin position="172"/>
        <end position="190"/>
    </location>
</feature>
<dbReference type="EMBL" id="PZFQ01000014">
    <property type="protein sequence ID" value="PTI76041.1"/>
    <property type="molecule type" value="Genomic_DNA"/>
</dbReference>
<comment type="caution">
    <text evidence="4">The sequence shown here is derived from an EMBL/GenBank/DDBJ whole genome shotgun (WGS) entry which is preliminary data.</text>
</comment>